<organism evidence="2 3">
    <name type="scientific">Oryzias melastigma</name>
    <name type="common">Marine medaka</name>
    <dbReference type="NCBI Taxonomy" id="30732"/>
    <lineage>
        <taxon>Eukaryota</taxon>
        <taxon>Metazoa</taxon>
        <taxon>Chordata</taxon>
        <taxon>Craniata</taxon>
        <taxon>Vertebrata</taxon>
        <taxon>Euteleostomi</taxon>
        <taxon>Actinopterygii</taxon>
        <taxon>Neopterygii</taxon>
        <taxon>Teleostei</taxon>
        <taxon>Neoteleostei</taxon>
        <taxon>Acanthomorphata</taxon>
        <taxon>Ovalentaria</taxon>
        <taxon>Atherinomorphae</taxon>
        <taxon>Beloniformes</taxon>
        <taxon>Adrianichthyidae</taxon>
        <taxon>Oryziinae</taxon>
        <taxon>Oryzias</taxon>
    </lineage>
</organism>
<dbReference type="AlphaFoldDB" id="A0A834CJH9"/>
<evidence type="ECO:0000313" key="2">
    <source>
        <dbReference type="EMBL" id="KAF6728573.1"/>
    </source>
</evidence>
<reference evidence="2" key="1">
    <citation type="journal article" name="BMC Genomics">
        <title>Long-read sequencing and de novo genome assembly of marine medaka (Oryzias melastigma).</title>
        <authorList>
            <person name="Liang P."/>
            <person name="Saqib H.S.A."/>
            <person name="Ni X."/>
            <person name="Shen Y."/>
        </authorList>
    </citation>
    <scope>NUCLEOTIDE SEQUENCE</scope>
    <source>
        <strain evidence="2">Bigg-433</strain>
    </source>
</reference>
<dbReference type="EMBL" id="WKFB01000277">
    <property type="protein sequence ID" value="KAF6728573.1"/>
    <property type="molecule type" value="Genomic_DNA"/>
</dbReference>
<gene>
    <name evidence="2" type="ORF">FQA47_025562</name>
</gene>
<proteinExistence type="predicted"/>
<name>A0A834CJH9_ORYME</name>
<feature type="compositionally biased region" description="Basic and acidic residues" evidence="1">
    <location>
        <begin position="92"/>
        <end position="101"/>
    </location>
</feature>
<evidence type="ECO:0000313" key="3">
    <source>
        <dbReference type="Proteomes" id="UP000646548"/>
    </source>
</evidence>
<evidence type="ECO:0000256" key="1">
    <source>
        <dbReference type="SAM" id="MobiDB-lite"/>
    </source>
</evidence>
<dbReference type="Proteomes" id="UP000646548">
    <property type="component" value="Unassembled WGS sequence"/>
</dbReference>
<sequence>MGSILLASYAPPWRGVEARVVCIPVMKPPTELKEAGGGAAGGRLLRHKPDFPQLFDPLDFPYSLNSSSSPLLSPEARREERVGGGGGSGSIQRREEERRCSGSDQQQDEAAYRLPTSLPSALRLSGNRR</sequence>
<accession>A0A834CJH9</accession>
<protein>
    <submittedName>
        <fullName evidence="2">Uncharacterized protein</fullName>
    </submittedName>
</protein>
<comment type="caution">
    <text evidence="2">The sequence shown here is derived from an EMBL/GenBank/DDBJ whole genome shotgun (WGS) entry which is preliminary data.</text>
</comment>
<feature type="region of interest" description="Disordered" evidence="1">
    <location>
        <begin position="66"/>
        <end position="129"/>
    </location>
</feature>